<feature type="domain" description="Fibronectin type-III" evidence="1">
    <location>
        <begin position="604"/>
        <end position="688"/>
    </location>
</feature>
<dbReference type="PANTHER" id="PTHR46957">
    <property type="entry name" value="CYTOKINE RECEPTOR"/>
    <property type="match status" value="1"/>
</dbReference>
<feature type="domain" description="Fibronectin type-III" evidence="1">
    <location>
        <begin position="1191"/>
        <end position="1276"/>
    </location>
</feature>
<protein>
    <recommendedName>
        <fullName evidence="1">Fibronectin type-III domain-containing protein</fullName>
    </recommendedName>
</protein>
<name>A0A803KC42_XENTR</name>
<reference evidence="2" key="2">
    <citation type="submission" date="2021-03" db="UniProtKB">
        <authorList>
            <consortium name="Ensembl"/>
        </authorList>
    </citation>
    <scope>IDENTIFICATION</scope>
</reference>
<organism evidence="2">
    <name type="scientific">Xenopus tropicalis</name>
    <name type="common">Western clawed frog</name>
    <name type="synonym">Silurana tropicalis</name>
    <dbReference type="NCBI Taxonomy" id="8364"/>
    <lineage>
        <taxon>Eukaryota</taxon>
        <taxon>Metazoa</taxon>
        <taxon>Chordata</taxon>
        <taxon>Craniata</taxon>
        <taxon>Vertebrata</taxon>
        <taxon>Euteleostomi</taxon>
        <taxon>Amphibia</taxon>
        <taxon>Batrachia</taxon>
        <taxon>Anura</taxon>
        <taxon>Pipoidea</taxon>
        <taxon>Pipidae</taxon>
        <taxon>Xenopodinae</taxon>
        <taxon>Xenopus</taxon>
        <taxon>Silurana</taxon>
    </lineage>
</organism>
<reference evidence="2" key="1">
    <citation type="journal article" date="2010" name="Science">
        <title>The genome of the Western clawed frog Xenopus tropicalis.</title>
        <authorList>
            <person name="Hellsten U."/>
            <person name="Harland R.M."/>
            <person name="Gilchrist M.J."/>
            <person name="Hendrix D."/>
            <person name="Jurka J."/>
            <person name="Kapitonov V."/>
            <person name="Ovcharenko I."/>
            <person name="Putnam N.H."/>
            <person name="Shu S."/>
            <person name="Taher L."/>
            <person name="Blitz I.L."/>
            <person name="Blumberg B."/>
            <person name="Dichmann D.S."/>
            <person name="Dubchak I."/>
            <person name="Amaya E."/>
            <person name="Detter J.C."/>
            <person name="Fletcher R."/>
            <person name="Gerhard D.S."/>
            <person name="Goodstein D."/>
            <person name="Graves T."/>
            <person name="Grigoriev I.V."/>
            <person name="Grimwood J."/>
            <person name="Kawashima T."/>
            <person name="Lindquist E."/>
            <person name="Lucas S.M."/>
            <person name="Mead P.E."/>
            <person name="Mitros T."/>
            <person name="Ogino H."/>
            <person name="Ohta Y."/>
            <person name="Poliakov A.V."/>
            <person name="Pollet N."/>
            <person name="Robert J."/>
            <person name="Salamov A."/>
            <person name="Sater A.K."/>
            <person name="Schmutz J."/>
            <person name="Terry A."/>
            <person name="Vize P.D."/>
            <person name="Warren W.C."/>
            <person name="Wells D."/>
            <person name="Wills A."/>
            <person name="Wilson R.K."/>
            <person name="Zimmerman L.B."/>
            <person name="Zorn A.M."/>
            <person name="Grainger R."/>
            <person name="Grammer T."/>
            <person name="Khokha M.K."/>
            <person name="Richardson P.M."/>
            <person name="Rokhsar D.S."/>
        </authorList>
    </citation>
    <scope>NUCLEOTIDE SEQUENCE [LARGE SCALE GENOMIC DNA]</scope>
    <source>
        <strain evidence="2">Nigerian</strain>
    </source>
</reference>
<dbReference type="SMART" id="SM00060">
    <property type="entry name" value="FN3"/>
    <property type="match status" value="54"/>
</dbReference>
<dbReference type="GeneTree" id="ENSGT00940000162227"/>
<sequence>MNGSKAEHSTFTVPSVIANLIKDNVTTNSVYLCWSTPLGNISSYIIQVLGTQSKELIVNTNCSLVDQLIPGNYYTFMVFARAGNMNGTKTLNSTFTVPSVIESLIIENVTTISVSLSWAIPLGNISSYIIQVLGTPSKELIVNTNSSLVDQLIPGNYYTFMVFATAGNMNGTKTLNSTFIVPSVIESLIIDNVTTSTVSLSWDTPLGNVSSYIIQVLGTPSKELMVNTNSSLVDQLIPGNYYTFMVFATAGNMNGTKTQIFTYTVPSVIESLIIDNVTTSTVSLSWDTPLGNVSSYIIQVLGTPSKELMVNTNSSLVDPLIPGNYYTFMVFAIAGNMNGTKTLIFTNTVPSVITSLIIDNITTSSVSLSWDTPLGNVSSYIIHVLGTPSKKLMVNTNSSLVDQLIPGNYYTFMVFATAGNMNGTKTRNSTFSVPSVIASLFIDNITTSSVSLNWPTPLGNISSYIIQVLGTPSQELIVNTNSFLVDQLIPGNYYTFLIFATAGNMNGTKTLNSTFTVPSAIESLVIDNITTSSVSLIWATPLGNISSYIIQVLGTPSQELIVNTNSSLVDQLIPGNYYTFMFFATAGSMNGTKTLNSTFTIPSAIESLVIDNIATSSVSLSWATPLGNISSYIIQVLGTPSKELIVNTNSSLVDQLIPGNYYTFMVFATAGNMNGTKTLNSTNTVPSVIASLIIDNVTTSSVFVSWPTPVGNISSYIIQVLGTPSKELIVNTNSSLVDQLIPGNYYTFMVFATAGNMNGTKTLNSTNTVPSVIASLIIDNVTTSSVFVSWPTPVGNISSYIIQVLGTPSKELMVNTNFSLVDQLIPGNYYTFKVFDTVGNMNGTKIENSTFTFPSTIASLIIDNVTTSSVSLSWPIPLGNISSYIIQVLGTPSKELLVNTNSSLVDQLIPGNYYTFMVFATAGNMNGTNTMNSTFTVPSVIASLIIDNVTTSSVFLSWATPLGNISSYIIQVLGTPSKELMVNTNSSLVDQLIPGNYYTFTVFDTVGNMNGTKIENSTFTQPASIIVNNVLKLNETSLTVNWQLSGGNYSYFMAEAFINPPQMFNTTSYFFSFYSLPIGELHKIMIFAVAGNGIQGEKSTVLFLLSDTLNYTNVFADSIALAWMSPDDQNVSFIINITGSPSTSWEGSANQTVIEGLTPGNLYTIQLAAYQGSDMLYGFGSLLLLHTRPSVVSNIQVSNVSTYSVDLRWSPPTGQHDYYRIEVIGYVFQQMNTTVESISIQNLTPGTNYTFRIWAVVGDNILGDPNESSSFTKPANINILNINRISNSSLYVSWHLTEGSTTSYLVEVTGDLPQQFNVESESINISNLTTGNQYTVAISAVAGSQQGGKSEFSVLLSDTLSCTNISTNSMTLLWDTVSEPNISYTINVTGSPPWNWSNSTSEFMLQNLIPGNLYIIQLSAYQENNLLYGYGGQISVYTRPEEVKNVTFGNETISSIDVAWLPPIGNYSFYKVVINEVQNMTNSTTWTFQELTAGTQYRIQISAVAGEDVTGSAVLNWQYTRPDVIQNLSISSLNTTSVSLSWLKPQGGKNFYYIKIFGTDMIITSATESCTIPGLTPGSQYTLLVYAVAGDITGNPVNVTVTTNPSAIESLIIDNVTTTSVSLSWPIPLGNISSYIIQVVGTPSKELIVNTNSAVVDQLIPGNYYTFMVFATAGNMNGTKILNSTFTDPSAIESLIIDNVTTTSVSLSWPIPLGNISSYIIQVLGTPSKELIVNTNSSLVDQLIPGNYYTFMVFATAGNMNGTKILNSTFTAPSAITSLTIDNITTTSVSLSWPIPLGNISSYIIQVLGTPSNELIVNTNSSLVDQLIPGNYYTFMVFATAGNMNGTKTVNSTFTVPSAIASLIIDNVTTTSVSLSWSTPLGNISSYIIQVLGTPSKELIVNTNSSVVDQLIPGNDYTFTVFATAGNMNSTKTLNSTFTVPSAIASLIMDNVTTTSVSLSWSTPLGNISSYIIQVLGTPSKELIVNTNSSVVDQLIPGNDYTFTVFATAGNMNSTKTLNSTFTDPSAIESLTIDNVTTASVSLSWAIPLGNISSYIIQVLGTPSKELIVNTNSAVVDQLIPGNYYTFMVFATAGNLNGTKTLISTFTAPSAITSLTIDNITTSSVSLSWPIPLGNISSYIIQVLGTPSNELIVNTNSSLVNQLIPGNYYTFIVFTTAGNMNGTKTVNSTFTVPSAIASLIIDNVTTTSVSLSWSTPLGNISSYIIQVLGTPSKELIVNTNSSVVDQLIPGNYYTFMVFATAGNLNGTKTLISPFTAPSVITSLTIDNITTSSVSLSWPIPLGNISSYIIQVLGTPSNELIVNTNSSLVDQLIPGNYYTFIVFATAGNMNGTKTVNSTFTVPSAIASLIIDNVTTTSVSLSWSSPIGNISSYIIQVLGTPSKELIVNTNSSVVDQLIPGNYYTFTVFATAGNMNSTKTLNSTFTVPSAIASLIIDNVTTTSVSLSWSTPLGNVSSYIIQVLGTPSKELIVNTNSSVVDQLIPGNYYTFTVFATAGNMNSTKTLNSTFTDPSAITSLIIDNITTTLVSLSWPIPLGNISSYIIQVLGTPSKELIVNTNSAVVDQLIPGNYYTFMVFATAGNLNGTKTLNSTFTAPSAITSLTIDNITTTSVSLSWPIPLGNISSYIIQVLGTPSNELIVNTNSSLVDQLIPGNYYTFMVFATAGNMNGTKTVNSTFTVPSAITSLNIDNITTTSVSLSWAIPLGNISSYIIQVLGTPSKELIANRNSSLVDQLIPENYYTFLVFATAGNMNGTKTMNSTFTVPSAIASLIIDNVTTSSVSLSWPVPLGNISSYIIQVLGTPSKELIANTNSSFVDQLIPGNYYTFMVFATAGSMNGMKTLNSTFIVPSLITSLIIDNVTTNSVSLSWPIPLGNISSYIIQVLGIPSKEFMVYTNSSLVDQLVPGNYYTFQVFGTAGSMNGTKILNSTFTVPPLITSLIIDNVTTNSVSLSWTTPLGNISSYIIQVLGTPSKELVVNTNSSLVDQLIPGNYYTFMVFATNGNINGTKAPNSTFTVPSVIPNLTIDNVTTNSVSLSWATPLGNVSSYIIQVLGTPSKELIVNTNSSLVDQLIPGNYYTFMVFATNGNMNSTKTQNSTSTVLPLIANLIMGNVATDSVSLSWPIPLGNISSFIIQVLGTPSKELIVNTNSLVVDHLIPGNYYTFVAFATNGNMSGTKTLNATFTVLPVIASLILDNVTTNSVSLSWATPLGNVSSYIIQVLGTPSKELIVNTNSSLVDQLIPGNYYTFMVSATNGNINGTKTSNSTFTVLPVIASLIINNITTNSVSLSWATPLGNISSYIIQVLGTPSKELIVNTNSSLVDQLIPGNYYTFMMFATNGKVNGTKTSISASTVLPAIASLIINNITTNSVSLSWASPLGNISSYIIQVLGTPPKELLVNTNSSLVDQLIPGNYYTFMVFATNGNINSTKTSISASTVLPVIASLILDNITTSSVSLNWATPLGNISSYIIQVLGTPSKELIVNRTSFFVDQLIPGNYYTFMVFVTNGNMNGTKTQNSTFTVPSVIASLIIYNVTTSSVSLSWPIPFGNISSYIIQVLGTPSKELMVNTNSSLVDQLIPGNYYTFMVFATAGNMNGTKTLNSSYIYPLAISSLIVYNVTTTSVSLRWPIPLGNISSYIIQVLEIPSKELIVNTNSSLVDQLVPGNKYTFTVFATVGNKNGTKIENSTFTEPGIINILNTDKISNNSLYVSWHLTEGNATSYLVEVIGDLPQKFYVQSESVNISNLTTGNQYTVAISAVAGSEQGSKYEFSVMLSDTLSCTNISTNSMTLLWDTLLEPNISYTINVIGSPPWNWSNSTNEIVLGNLIPGNLYIIQLSAYQGNTVLHGYGGQITVYTIPPVIANLIIDNVTTNSMSVSWAIPLGNFSSYIIQVLGTPSKELIMHTNSSLVDQLIPGNYYTFMVFSTNGNMNGTKTQISTFTVPSAVTSLSIDNVSTTSVFLSWPIPFGNVSSYIIQVSGTSSKELPPVYTNSLVVDQLIPGNYYTFTVFAIVGSMNSTKTINSTLTVPSAITSLFIDNVTSTSVSLSWPIPLGNISSYIIQVSGTPSRELPPVYTNSSVVDQLIPGNYYTFIVFAVVGNMNGTKTMNSTSTVPLGIASLSIYNVTTTSVSLNWPIPLRNISSYIIQVLGIPSKELPVNTNSLVVDQLIPGNYYTFVVFATAGNMNGTKSVNSTSTVPSAITSLIIENVTTTSMSLSWPIPLGNISSYIIQVSGTPSKELPPVYTNSLVVDQLIPGNYYTFTVFATAGSMNGTTTVNSRSTVPSAIASLIIYNVATTSVSLSWSSSLGNISSYIIQVLGTPSKELIVNTNSLVVDQLIPGNFYTFTVFVKTGNMNGTKTVNSTSTVPSAIASLIIYNVTTTSVSLSWAIPFGNISSYIIQVLGSPTKELTVNTNLFVVPQLTPGNYYTFVVFATAGNMNGTKTMNFTSTVPSAITSLIIDNITTTSVSLSWPTPSGNISSYIIQVSGNSSNELIVNTNSSLVNQLIPGNYYTFTVFATAGNMNGTKTVNDITTDSNSLFLSMTYSTIDSNIQDKIIQQ</sequence>
<feature type="domain" description="Fibronectin type-III" evidence="1">
    <location>
        <begin position="856"/>
        <end position="940"/>
    </location>
</feature>
<feature type="domain" description="Fibronectin type-III" evidence="1">
    <location>
        <begin position="1607"/>
        <end position="1691"/>
    </location>
</feature>
<feature type="domain" description="Fibronectin type-III" evidence="1">
    <location>
        <begin position="1859"/>
        <end position="1943"/>
    </location>
</feature>
<feature type="domain" description="Fibronectin type-III" evidence="1">
    <location>
        <begin position="3203"/>
        <end position="3287"/>
    </location>
</feature>
<feature type="domain" description="Fibronectin type-III" evidence="1">
    <location>
        <begin position="4465"/>
        <end position="4548"/>
    </location>
</feature>
<dbReference type="SUPFAM" id="SSF49265">
    <property type="entry name" value="Fibronectin type III"/>
    <property type="match status" value="30"/>
</dbReference>
<dbReference type="Ensembl" id="ENSXETT00000110726">
    <property type="protein sequence ID" value="ENSXETP00000117931"/>
    <property type="gene ID" value="ENSXETG00000021751"/>
</dbReference>
<feature type="domain" description="Fibronectin type-III" evidence="1">
    <location>
        <begin position="436"/>
        <end position="520"/>
    </location>
</feature>
<feature type="domain" description="Fibronectin type-III" evidence="1">
    <location>
        <begin position="1356"/>
        <end position="1441"/>
    </location>
</feature>
<feature type="domain" description="Fibronectin type-III" evidence="1">
    <location>
        <begin position="4043"/>
        <end position="4127"/>
    </location>
</feature>
<feature type="domain" description="Fibronectin type-III" evidence="1">
    <location>
        <begin position="3455"/>
        <end position="3539"/>
    </location>
</feature>
<feature type="domain" description="Fibronectin type-III" evidence="1">
    <location>
        <begin position="4380"/>
        <end position="4464"/>
    </location>
</feature>
<feature type="domain" description="Fibronectin type-III" evidence="1">
    <location>
        <begin position="1775"/>
        <end position="1858"/>
    </location>
</feature>
<dbReference type="CDD" id="cd00063">
    <property type="entry name" value="FN3"/>
    <property type="match status" value="48"/>
</dbReference>
<evidence type="ECO:0000313" key="2">
    <source>
        <dbReference type="Ensembl" id="ENSXETP00000117931"/>
    </source>
</evidence>
<feature type="domain" description="Fibronectin type-III" evidence="1">
    <location>
        <begin position="3954"/>
        <end position="4042"/>
    </location>
</feature>
<feature type="domain" description="Fibronectin type-III" evidence="1">
    <location>
        <begin position="3036"/>
        <end position="3119"/>
    </location>
</feature>
<feature type="domain" description="Fibronectin type-III" evidence="1">
    <location>
        <begin position="1524"/>
        <end position="1606"/>
    </location>
</feature>
<feature type="domain" description="Fibronectin type-III" evidence="1">
    <location>
        <begin position="2363"/>
        <end position="2447"/>
    </location>
</feature>
<dbReference type="InterPro" id="IPR050713">
    <property type="entry name" value="RTP_Phos/Ushers"/>
</dbReference>
<feature type="domain" description="Fibronectin type-III" evidence="1">
    <location>
        <begin position="184"/>
        <end position="268"/>
    </location>
</feature>
<dbReference type="InterPro" id="IPR013783">
    <property type="entry name" value="Ig-like_fold"/>
</dbReference>
<dbReference type="Pfam" id="PF00041">
    <property type="entry name" value="fn3"/>
    <property type="match status" value="44"/>
</dbReference>
<feature type="domain" description="Fibronectin type-III" evidence="1">
    <location>
        <begin position="2027"/>
        <end position="2111"/>
    </location>
</feature>
<feature type="domain" description="Fibronectin type-III" evidence="1">
    <location>
        <begin position="3623"/>
        <end position="3707"/>
    </location>
</feature>
<feature type="domain" description="Fibronectin type-III" evidence="1">
    <location>
        <begin position="2783"/>
        <end position="2867"/>
    </location>
</feature>
<feature type="domain" description="Fibronectin type-III" evidence="1">
    <location>
        <begin position="2195"/>
        <end position="2279"/>
    </location>
</feature>
<dbReference type="PANTHER" id="PTHR46957:SF10">
    <property type="entry name" value="PROTEIN TYROSINE PHOSPHATASE, RECEPTOR TYPE, H"/>
    <property type="match status" value="1"/>
</dbReference>
<accession>A0A803KC42</accession>
<dbReference type="InParanoid" id="A0A803KC42"/>
<dbReference type="Gene3D" id="2.60.40.10">
    <property type="entry name" value="Immunoglobulins"/>
    <property type="match status" value="52"/>
</dbReference>
<evidence type="ECO:0000259" key="1">
    <source>
        <dbReference type="PROSITE" id="PS50853"/>
    </source>
</evidence>
<feature type="domain" description="Fibronectin type-III" evidence="1">
    <location>
        <begin position="2615"/>
        <end position="2699"/>
    </location>
</feature>
<proteinExistence type="predicted"/>
<dbReference type="Bgee" id="ENSXETG00000021751">
    <property type="expression patterns" value="Expressed in embryo and 1 other cell type or tissue"/>
</dbReference>
<feature type="domain" description="Fibronectin type-III" evidence="1">
    <location>
        <begin position="4208"/>
        <end position="4296"/>
    </location>
</feature>
<dbReference type="InterPro" id="IPR036116">
    <property type="entry name" value="FN3_sf"/>
</dbReference>
<feature type="domain" description="Fibronectin type-III" evidence="1">
    <location>
        <begin position="2949"/>
        <end position="3035"/>
    </location>
</feature>
<dbReference type="PROSITE" id="PS50853">
    <property type="entry name" value="FN3"/>
    <property type="match status" value="28"/>
</dbReference>
<feature type="domain" description="Fibronectin type-III" evidence="1">
    <location>
        <begin position="2449"/>
        <end position="2531"/>
    </location>
</feature>
<feature type="domain" description="Fibronectin type-III" evidence="1">
    <location>
        <begin position="3371"/>
        <end position="3454"/>
    </location>
</feature>
<feature type="domain" description="Fibronectin type-III" evidence="1">
    <location>
        <begin position="16"/>
        <end position="100"/>
    </location>
</feature>
<dbReference type="InterPro" id="IPR003961">
    <property type="entry name" value="FN3_dom"/>
</dbReference>